<protein>
    <recommendedName>
        <fullName evidence="2">Methyltransferase domain-containing protein</fullName>
    </recommendedName>
</protein>
<evidence type="ECO:0000256" key="1">
    <source>
        <dbReference type="ARBA" id="ARBA00022679"/>
    </source>
</evidence>
<dbReference type="InterPro" id="IPR029063">
    <property type="entry name" value="SAM-dependent_MTases_sf"/>
</dbReference>
<name>A0A266NEV0_9PSED</name>
<dbReference type="PANTHER" id="PTHR43861">
    <property type="entry name" value="TRANS-ACONITATE 2-METHYLTRANSFERASE-RELATED"/>
    <property type="match status" value="1"/>
</dbReference>
<organism evidence="3 4">
    <name type="scientific">Pseudomonas lundensis</name>
    <dbReference type="NCBI Taxonomy" id="86185"/>
    <lineage>
        <taxon>Bacteria</taxon>
        <taxon>Pseudomonadati</taxon>
        <taxon>Pseudomonadota</taxon>
        <taxon>Gammaproteobacteria</taxon>
        <taxon>Pseudomonadales</taxon>
        <taxon>Pseudomonadaceae</taxon>
        <taxon>Pseudomonas</taxon>
    </lineage>
</organism>
<sequence length="264" mass="30310">MTMNNPRLSPHGFQRNSRHVNKRNLELLLSFATPQGNLLDIGCGTGNSLLFVDANNIEHYVGIDHSKDKIAYANLVHAAPNVRFIVSDFLDCNLERLPVFDAVVCAGCLQGFVPNEQAVIDKLSSVVKPGGQVFLSCAFDFDYLPDERFIQERALMEIRHQYPCISEPVVFDDFRLSRSALLDTLNDFEIIRSQRIEETVEFENLNDFRDWHWGASAKVRNQFDETIREQAITDYYQTLYTHYCAGRYKTAYSSGLMLLRKRRA</sequence>
<evidence type="ECO:0000259" key="2">
    <source>
        <dbReference type="Pfam" id="PF13649"/>
    </source>
</evidence>
<dbReference type="EMBL" id="NQKI01000005">
    <property type="protein sequence ID" value="OZY60572.1"/>
    <property type="molecule type" value="Genomic_DNA"/>
</dbReference>
<dbReference type="GO" id="GO:0016740">
    <property type="term" value="F:transferase activity"/>
    <property type="evidence" value="ECO:0007669"/>
    <property type="project" value="UniProtKB-KW"/>
</dbReference>
<evidence type="ECO:0000313" key="4">
    <source>
        <dbReference type="Proteomes" id="UP000215788"/>
    </source>
</evidence>
<dbReference type="Proteomes" id="UP000215788">
    <property type="component" value="Unassembled WGS sequence"/>
</dbReference>
<comment type="caution">
    <text evidence="3">The sequence shown here is derived from an EMBL/GenBank/DDBJ whole genome shotgun (WGS) entry which is preliminary data.</text>
</comment>
<reference evidence="3 4" key="1">
    <citation type="submission" date="2017-08" db="EMBL/GenBank/DDBJ databases">
        <title>Genomic and metabolic characterisation of spoilage-associated Pseudomonas species.</title>
        <authorList>
            <person name="Stanborough T."/>
            <person name="Fegan N."/>
            <person name="Powell S.M."/>
            <person name="Singh T."/>
            <person name="Tamplin M.L."/>
            <person name="Chandry P.S."/>
        </authorList>
    </citation>
    <scope>NUCLEOTIDE SEQUENCE [LARGE SCALE GENOMIC DNA]</scope>
    <source>
        <strain evidence="3 4">L1802</strain>
    </source>
</reference>
<keyword evidence="1" id="KW-0808">Transferase</keyword>
<feature type="domain" description="Methyltransferase" evidence="2">
    <location>
        <begin position="39"/>
        <end position="131"/>
    </location>
</feature>
<dbReference type="CDD" id="cd02440">
    <property type="entry name" value="AdoMet_MTases"/>
    <property type="match status" value="1"/>
</dbReference>
<dbReference type="OrthoDB" id="9760689at2"/>
<evidence type="ECO:0000313" key="3">
    <source>
        <dbReference type="EMBL" id="OZY60572.1"/>
    </source>
</evidence>
<accession>A0A266NEV0</accession>
<dbReference type="Gene3D" id="3.40.50.150">
    <property type="entry name" value="Vaccinia Virus protein VP39"/>
    <property type="match status" value="1"/>
</dbReference>
<proteinExistence type="predicted"/>
<dbReference type="InterPro" id="IPR041698">
    <property type="entry name" value="Methyltransf_25"/>
</dbReference>
<gene>
    <name evidence="3" type="ORF">CJF39_05135</name>
</gene>
<dbReference type="AlphaFoldDB" id="A0A266NEV0"/>
<dbReference type="Pfam" id="PF13649">
    <property type="entry name" value="Methyltransf_25"/>
    <property type="match status" value="1"/>
</dbReference>
<dbReference type="SUPFAM" id="SSF53335">
    <property type="entry name" value="S-adenosyl-L-methionine-dependent methyltransferases"/>
    <property type="match status" value="1"/>
</dbReference>